<evidence type="ECO:0000256" key="2">
    <source>
        <dbReference type="ARBA" id="ARBA00008290"/>
    </source>
</evidence>
<sequence length="437" mass="48449">MNQNTSSSARIRRLCHTLEASVSPYHCIKEAERQLSAASFQPLSLTENWQLQAGGRYFINAFDSTLLAFSLPEHIPSSSRPLRLRLAAAHTDWPCLKVKPSPEVSTGRYGKLNVEVYGGPILNTWLDRPLSMAGKVCRMTEDPFHPETIFVHHPQPLFTIPNLAIHMNREINKGMEYNPQTDMLPLAAVLTEELDRDHFFLNFLAQETGADPEDILDYEIYLYNTDPAQTLGLKGEFLSSPRLDNITSVQACLTGLTEGSCHDGICGIVLYDNEEVGSFTKQGADSQLLERVLEKIFLSLGLDRQALLNSLMSGLMLSLDVAHAMHPNHPEKCDIKNQIVMGDGLAIKLAASQAYATDASWASVIEGLCRKNHIPFRKFSNRSDIRGGSTLGSISSALLNMPTVDAGVPILAMHSSREVMHINDQEALEELTRVFFS</sequence>
<dbReference type="GO" id="GO:0004177">
    <property type="term" value="F:aminopeptidase activity"/>
    <property type="evidence" value="ECO:0007669"/>
    <property type="project" value="UniProtKB-KW"/>
</dbReference>
<reference evidence="11" key="1">
    <citation type="submission" date="2020-10" db="EMBL/GenBank/DDBJ databases">
        <authorList>
            <person name="Gilroy R."/>
        </authorList>
    </citation>
    <scope>NUCLEOTIDE SEQUENCE</scope>
    <source>
        <strain evidence="11">CHK123-3438</strain>
    </source>
</reference>
<dbReference type="PANTHER" id="PTHR28570">
    <property type="entry name" value="ASPARTYL AMINOPEPTIDASE"/>
    <property type="match status" value="1"/>
</dbReference>
<evidence type="ECO:0000313" key="12">
    <source>
        <dbReference type="Proteomes" id="UP000886860"/>
    </source>
</evidence>
<keyword evidence="7 9" id="KW-0862">Zinc</keyword>
<dbReference type="GO" id="GO:0005737">
    <property type="term" value="C:cytoplasm"/>
    <property type="evidence" value="ECO:0007669"/>
    <property type="project" value="UniProtKB-ARBA"/>
</dbReference>
<evidence type="ECO:0000256" key="9">
    <source>
        <dbReference type="RuleBase" id="RU004386"/>
    </source>
</evidence>
<dbReference type="NCBIfam" id="NF002759">
    <property type="entry name" value="PRK02813.1"/>
    <property type="match status" value="1"/>
</dbReference>
<dbReference type="EMBL" id="DVKS01000004">
    <property type="protein sequence ID" value="HIT40510.1"/>
    <property type="molecule type" value="Genomic_DNA"/>
</dbReference>
<keyword evidence="4 9" id="KW-0645">Protease</keyword>
<dbReference type="Gene3D" id="2.30.250.10">
    <property type="entry name" value="Aminopeptidase i, Domain 2"/>
    <property type="match status" value="1"/>
</dbReference>
<dbReference type="PANTHER" id="PTHR28570:SF3">
    <property type="entry name" value="ASPARTYL AMINOPEPTIDASE"/>
    <property type="match status" value="1"/>
</dbReference>
<keyword evidence="8 9" id="KW-0482">Metalloprotease</keyword>
<dbReference type="GO" id="GO:0008237">
    <property type="term" value="F:metallopeptidase activity"/>
    <property type="evidence" value="ECO:0007669"/>
    <property type="project" value="UniProtKB-KW"/>
</dbReference>
<evidence type="ECO:0000256" key="7">
    <source>
        <dbReference type="ARBA" id="ARBA00022833"/>
    </source>
</evidence>
<keyword evidence="3 9" id="KW-0031">Aminopeptidase</keyword>
<comment type="similarity">
    <text evidence="2 9">Belongs to the peptidase M18 family.</text>
</comment>
<evidence type="ECO:0000256" key="10">
    <source>
        <dbReference type="RuleBase" id="RU004387"/>
    </source>
</evidence>
<dbReference type="GO" id="GO:0008270">
    <property type="term" value="F:zinc ion binding"/>
    <property type="evidence" value="ECO:0007669"/>
    <property type="project" value="InterPro"/>
</dbReference>
<dbReference type="PRINTS" id="PR00932">
    <property type="entry name" value="AMINO1PTASE"/>
</dbReference>
<dbReference type="InterPro" id="IPR001948">
    <property type="entry name" value="Peptidase_M18"/>
</dbReference>
<accession>A0A9D1KEB3</accession>
<dbReference type="Proteomes" id="UP000886860">
    <property type="component" value="Unassembled WGS sequence"/>
</dbReference>
<evidence type="ECO:0000256" key="8">
    <source>
        <dbReference type="ARBA" id="ARBA00023049"/>
    </source>
</evidence>
<comment type="caution">
    <text evidence="11">The sequence shown here is derived from an EMBL/GenBank/DDBJ whole genome shotgun (WGS) entry which is preliminary data.</text>
</comment>
<dbReference type="EC" id="3.4.11.-" evidence="10"/>
<evidence type="ECO:0000256" key="4">
    <source>
        <dbReference type="ARBA" id="ARBA00022670"/>
    </source>
</evidence>
<dbReference type="Gene3D" id="3.40.630.10">
    <property type="entry name" value="Zn peptidases"/>
    <property type="match status" value="1"/>
</dbReference>
<name>A0A9D1KEB3_9FIRM</name>
<dbReference type="GO" id="GO:0006508">
    <property type="term" value="P:proteolysis"/>
    <property type="evidence" value="ECO:0007669"/>
    <property type="project" value="UniProtKB-KW"/>
</dbReference>
<evidence type="ECO:0000256" key="6">
    <source>
        <dbReference type="ARBA" id="ARBA00022801"/>
    </source>
</evidence>
<dbReference type="Pfam" id="PF02127">
    <property type="entry name" value="Peptidase_M18"/>
    <property type="match status" value="1"/>
</dbReference>
<comment type="cofactor">
    <cofactor evidence="1 10">
        <name>Zn(2+)</name>
        <dbReference type="ChEBI" id="CHEBI:29105"/>
    </cofactor>
</comment>
<proteinExistence type="inferred from homology"/>
<dbReference type="SUPFAM" id="SSF101821">
    <property type="entry name" value="Aminopeptidase/glucanase lid domain"/>
    <property type="match status" value="1"/>
</dbReference>
<keyword evidence="6 9" id="KW-0378">Hydrolase</keyword>
<evidence type="ECO:0000256" key="1">
    <source>
        <dbReference type="ARBA" id="ARBA00001947"/>
    </source>
</evidence>
<dbReference type="InterPro" id="IPR023358">
    <property type="entry name" value="Peptidase_M18_dom2"/>
</dbReference>
<dbReference type="SUPFAM" id="SSF53187">
    <property type="entry name" value="Zn-dependent exopeptidases"/>
    <property type="match status" value="1"/>
</dbReference>
<evidence type="ECO:0000256" key="5">
    <source>
        <dbReference type="ARBA" id="ARBA00022723"/>
    </source>
</evidence>
<evidence type="ECO:0000313" key="11">
    <source>
        <dbReference type="EMBL" id="HIT40510.1"/>
    </source>
</evidence>
<reference evidence="11" key="2">
    <citation type="journal article" date="2021" name="PeerJ">
        <title>Extensive microbial diversity within the chicken gut microbiome revealed by metagenomics and culture.</title>
        <authorList>
            <person name="Gilroy R."/>
            <person name="Ravi A."/>
            <person name="Getino M."/>
            <person name="Pursley I."/>
            <person name="Horton D.L."/>
            <person name="Alikhan N.F."/>
            <person name="Baker D."/>
            <person name="Gharbi K."/>
            <person name="Hall N."/>
            <person name="Watson M."/>
            <person name="Adriaenssens E.M."/>
            <person name="Foster-Nyarko E."/>
            <person name="Jarju S."/>
            <person name="Secka A."/>
            <person name="Antonio M."/>
            <person name="Oren A."/>
            <person name="Chaudhuri R.R."/>
            <person name="La Ragione R."/>
            <person name="Hildebrand F."/>
            <person name="Pallen M.J."/>
        </authorList>
    </citation>
    <scope>NUCLEOTIDE SEQUENCE</scope>
    <source>
        <strain evidence="11">CHK123-3438</strain>
    </source>
</reference>
<dbReference type="AlphaFoldDB" id="A0A9D1KEB3"/>
<protein>
    <recommendedName>
        <fullName evidence="10">M18 family aminopeptidase</fullName>
        <ecNumber evidence="10">3.4.11.-</ecNumber>
    </recommendedName>
</protein>
<keyword evidence="5 9" id="KW-0479">Metal-binding</keyword>
<evidence type="ECO:0000256" key="3">
    <source>
        <dbReference type="ARBA" id="ARBA00022438"/>
    </source>
</evidence>
<gene>
    <name evidence="11" type="ORF">IAB60_00165</name>
</gene>
<organism evidence="11 12">
    <name type="scientific">Candidatus Caccovicinus merdipullorum</name>
    <dbReference type="NCBI Taxonomy" id="2840724"/>
    <lineage>
        <taxon>Bacteria</taxon>
        <taxon>Bacillati</taxon>
        <taxon>Bacillota</taxon>
        <taxon>Clostridia</taxon>
        <taxon>Eubacteriales</taxon>
        <taxon>Candidatus Caccovicinus</taxon>
    </lineage>
</organism>